<dbReference type="EMBL" id="JBHFEH010000008">
    <property type="protein sequence ID" value="KAL2056446.1"/>
    <property type="molecule type" value="Genomic_DNA"/>
</dbReference>
<accession>A0ABR4BHY5</accession>
<evidence type="ECO:0000313" key="3">
    <source>
        <dbReference type="Proteomes" id="UP001590951"/>
    </source>
</evidence>
<feature type="compositionally biased region" description="Polar residues" evidence="1">
    <location>
        <begin position="167"/>
        <end position="177"/>
    </location>
</feature>
<sequence length="199" mass="20729">MYFGNATASYGPSVIATIHLSTPYVNVISMGPTLTTAVSTEGEFVSAMRKRAQAEAPSPTALIGSSKSDFGYVLPFFIKFLANQSKYAAQYPQIASCLPVEPSIDPSLKQIALASNPDIDSDLFSIITSITHPDGCLVPDSIKCATGLPPPPPSITPLLEVPSHPITTTSSSLTCRQSARAASKSSGSIESAPATGLQP</sequence>
<name>A0ABR4BHY5_9LECA</name>
<evidence type="ECO:0000313" key="2">
    <source>
        <dbReference type="EMBL" id="KAL2056446.1"/>
    </source>
</evidence>
<gene>
    <name evidence="2" type="ORF">ABVK25_003470</name>
</gene>
<organism evidence="2 3">
    <name type="scientific">Lepraria finkii</name>
    <dbReference type="NCBI Taxonomy" id="1340010"/>
    <lineage>
        <taxon>Eukaryota</taxon>
        <taxon>Fungi</taxon>
        <taxon>Dikarya</taxon>
        <taxon>Ascomycota</taxon>
        <taxon>Pezizomycotina</taxon>
        <taxon>Lecanoromycetes</taxon>
        <taxon>OSLEUM clade</taxon>
        <taxon>Lecanoromycetidae</taxon>
        <taxon>Lecanorales</taxon>
        <taxon>Lecanorineae</taxon>
        <taxon>Stereocaulaceae</taxon>
        <taxon>Lepraria</taxon>
    </lineage>
</organism>
<keyword evidence="3" id="KW-1185">Reference proteome</keyword>
<proteinExistence type="predicted"/>
<dbReference type="Proteomes" id="UP001590951">
    <property type="component" value="Unassembled WGS sequence"/>
</dbReference>
<evidence type="ECO:0000256" key="1">
    <source>
        <dbReference type="SAM" id="MobiDB-lite"/>
    </source>
</evidence>
<protein>
    <submittedName>
        <fullName evidence="2">Uncharacterized protein</fullName>
    </submittedName>
</protein>
<comment type="caution">
    <text evidence="2">The sequence shown here is derived from an EMBL/GenBank/DDBJ whole genome shotgun (WGS) entry which is preliminary data.</text>
</comment>
<feature type="region of interest" description="Disordered" evidence="1">
    <location>
        <begin position="167"/>
        <end position="199"/>
    </location>
</feature>
<reference evidence="2 3" key="1">
    <citation type="submission" date="2024-09" db="EMBL/GenBank/DDBJ databases">
        <title>Rethinking Asexuality: The Enigmatic Case of Functional Sexual Genes in Lepraria (Stereocaulaceae).</title>
        <authorList>
            <person name="Doellman M."/>
            <person name="Sun Y."/>
            <person name="Barcenas-Pena A."/>
            <person name="Lumbsch H.T."/>
            <person name="Grewe F."/>
        </authorList>
    </citation>
    <scope>NUCLEOTIDE SEQUENCE [LARGE SCALE GENOMIC DNA]</scope>
    <source>
        <strain evidence="2 3">Grewe 0041</strain>
    </source>
</reference>